<protein>
    <submittedName>
        <fullName evidence="1">Uncharacterized protein</fullName>
    </submittedName>
</protein>
<reference evidence="1" key="1">
    <citation type="submission" date="2020-06" db="EMBL/GenBank/DDBJ databases">
        <authorList>
            <consortium name="Plant Systems Biology data submission"/>
        </authorList>
    </citation>
    <scope>NUCLEOTIDE SEQUENCE</scope>
    <source>
        <strain evidence="1">D6</strain>
    </source>
</reference>
<dbReference type="AlphaFoldDB" id="A0A9N8HW96"/>
<proteinExistence type="predicted"/>
<keyword evidence="2" id="KW-1185">Reference proteome</keyword>
<evidence type="ECO:0000313" key="1">
    <source>
        <dbReference type="EMBL" id="CAB9528161.1"/>
    </source>
</evidence>
<sequence length="418" mass="48108">MTARSCRYQFPAWDDANLIIPIGAHTPLARNLPSCLTAKILGVGGEDVPIVYCGATYFPLSFQIKEFNQAFIDINDNKGWMIARRDQKVVLVGESNNGRFKVQMALNFYSESPTLISAYPVSRKDRHLQIDFLRFDNGGNLVHNGILHLLAGLGRRSPMVLQEIAKAFIASTNDKKVLSCRGFCKDSSKHNADCPISQMQSQWRDPEYLKWRDEKYYHYWRYNSIELGAPWYFVLDHEKSMTLVLQCCNRHPYAELYSIPWDAHRERKLRKLTKKATMYFTEQEKKVEKLDSIARKIWREGRQRDSNKLVRKSRGSLEVIGFGRNPQEEFLILHPARYIGYRFKPPPSDGQSADGFMRYGDFFVGYNAEMDDSIRELSAEVRAYNQAKTDIDGAQWEQITSGACMGVQEVGPGVYHLN</sequence>
<evidence type="ECO:0000313" key="2">
    <source>
        <dbReference type="Proteomes" id="UP001153069"/>
    </source>
</evidence>
<organism evidence="1 2">
    <name type="scientific">Seminavis robusta</name>
    <dbReference type="NCBI Taxonomy" id="568900"/>
    <lineage>
        <taxon>Eukaryota</taxon>
        <taxon>Sar</taxon>
        <taxon>Stramenopiles</taxon>
        <taxon>Ochrophyta</taxon>
        <taxon>Bacillariophyta</taxon>
        <taxon>Bacillariophyceae</taxon>
        <taxon>Bacillariophycidae</taxon>
        <taxon>Naviculales</taxon>
        <taxon>Naviculaceae</taxon>
        <taxon>Seminavis</taxon>
    </lineage>
</organism>
<name>A0A9N8HW96_9STRA</name>
<dbReference type="Proteomes" id="UP001153069">
    <property type="component" value="Unassembled WGS sequence"/>
</dbReference>
<gene>
    <name evidence="1" type="ORF">SEMRO_2161_G317090.1</name>
</gene>
<accession>A0A9N8HW96</accession>
<dbReference type="EMBL" id="CAICTM010002159">
    <property type="protein sequence ID" value="CAB9528161.1"/>
    <property type="molecule type" value="Genomic_DNA"/>
</dbReference>
<comment type="caution">
    <text evidence="1">The sequence shown here is derived from an EMBL/GenBank/DDBJ whole genome shotgun (WGS) entry which is preliminary data.</text>
</comment>